<protein>
    <recommendedName>
        <fullName evidence="1">M23ase beta-sheet core domain-containing protein</fullName>
    </recommendedName>
</protein>
<dbReference type="RefSeq" id="WP_116757933.1">
    <property type="nucleotide sequence ID" value="NZ_JBHUEX010000003.1"/>
</dbReference>
<comment type="caution">
    <text evidence="2">The sequence shown here is derived from an EMBL/GenBank/DDBJ whole genome shotgun (WGS) entry which is preliminary data.</text>
</comment>
<evidence type="ECO:0000313" key="2">
    <source>
        <dbReference type="EMBL" id="PVZ93167.1"/>
    </source>
</evidence>
<sequence>MAYTAVSTEGPQTVSVAGAQQLLAGSFEEQAIIRDSYTVEKVQERVPGAYAQTAATFINDSSSPIQWPFLMGVPISTDFGPRVPPCSGCSSFHDGIDMNPGRNTPIQAIAAGVVRDVSSYDDGGLGVYASIEHVIDGQTITSVYAHMAEGSLLLEPGQQVEVGQQVGNVGSTGQSTGPHLHLEIHIEGTAVDPYAWLTERVGAQ</sequence>
<dbReference type="Gene3D" id="2.70.70.10">
    <property type="entry name" value="Glucose Permease (Domain IIA)"/>
    <property type="match status" value="1"/>
</dbReference>
<dbReference type="GO" id="GO:0004222">
    <property type="term" value="F:metalloendopeptidase activity"/>
    <property type="evidence" value="ECO:0007669"/>
    <property type="project" value="TreeGrafter"/>
</dbReference>
<name>A0A2V1HS82_9MICO</name>
<gene>
    <name evidence="2" type="ORF">DDQ50_16725</name>
</gene>
<evidence type="ECO:0000259" key="1">
    <source>
        <dbReference type="Pfam" id="PF01551"/>
    </source>
</evidence>
<feature type="domain" description="M23ase beta-sheet core" evidence="1">
    <location>
        <begin position="92"/>
        <end position="193"/>
    </location>
</feature>
<keyword evidence="3" id="KW-1185">Reference proteome</keyword>
<proteinExistence type="predicted"/>
<dbReference type="SUPFAM" id="SSF51261">
    <property type="entry name" value="Duplicated hybrid motif"/>
    <property type="match status" value="1"/>
</dbReference>
<dbReference type="PANTHER" id="PTHR21666">
    <property type="entry name" value="PEPTIDASE-RELATED"/>
    <property type="match status" value="1"/>
</dbReference>
<dbReference type="EMBL" id="QEOP01000006">
    <property type="protein sequence ID" value="PVZ93167.1"/>
    <property type="molecule type" value="Genomic_DNA"/>
</dbReference>
<dbReference type="OrthoDB" id="1099523at2"/>
<dbReference type="InterPro" id="IPR011055">
    <property type="entry name" value="Dup_hybrid_motif"/>
</dbReference>
<dbReference type="Pfam" id="PF01551">
    <property type="entry name" value="Peptidase_M23"/>
    <property type="match status" value="1"/>
</dbReference>
<organism evidence="2 3">
    <name type="scientific">Amnibacterium flavum</name>
    <dbReference type="NCBI Taxonomy" id="2173173"/>
    <lineage>
        <taxon>Bacteria</taxon>
        <taxon>Bacillati</taxon>
        <taxon>Actinomycetota</taxon>
        <taxon>Actinomycetes</taxon>
        <taxon>Micrococcales</taxon>
        <taxon>Microbacteriaceae</taxon>
        <taxon>Amnibacterium</taxon>
    </lineage>
</organism>
<dbReference type="CDD" id="cd12797">
    <property type="entry name" value="M23_peptidase"/>
    <property type="match status" value="1"/>
</dbReference>
<dbReference type="PANTHER" id="PTHR21666:SF270">
    <property type="entry name" value="MUREIN HYDROLASE ACTIVATOR ENVC"/>
    <property type="match status" value="1"/>
</dbReference>
<reference evidence="2 3" key="1">
    <citation type="submission" date="2018-05" db="EMBL/GenBank/DDBJ databases">
        <title>Amnibacterium sp. M8JJ-5, whole genome shotgun sequence.</title>
        <authorList>
            <person name="Tuo L."/>
        </authorList>
    </citation>
    <scope>NUCLEOTIDE SEQUENCE [LARGE SCALE GENOMIC DNA]</scope>
    <source>
        <strain evidence="2 3">M8JJ-5</strain>
    </source>
</reference>
<dbReference type="InterPro" id="IPR016047">
    <property type="entry name" value="M23ase_b-sheet_dom"/>
</dbReference>
<dbReference type="AlphaFoldDB" id="A0A2V1HS82"/>
<dbReference type="Proteomes" id="UP000244893">
    <property type="component" value="Unassembled WGS sequence"/>
</dbReference>
<evidence type="ECO:0000313" key="3">
    <source>
        <dbReference type="Proteomes" id="UP000244893"/>
    </source>
</evidence>
<dbReference type="InterPro" id="IPR050570">
    <property type="entry name" value="Cell_wall_metabolism_enzyme"/>
</dbReference>
<accession>A0A2V1HS82</accession>